<feature type="domain" description="EAL" evidence="1">
    <location>
        <begin position="111"/>
        <end position="364"/>
    </location>
</feature>
<dbReference type="Proteomes" id="UP000551848">
    <property type="component" value="Unassembled WGS sequence"/>
</dbReference>
<proteinExistence type="predicted"/>
<dbReference type="InterPro" id="IPR050706">
    <property type="entry name" value="Cyclic-di-GMP_PDE-like"/>
</dbReference>
<evidence type="ECO:0000313" key="2">
    <source>
        <dbReference type="EMBL" id="MBA4692679.1"/>
    </source>
</evidence>
<dbReference type="Gene3D" id="3.20.20.450">
    <property type="entry name" value="EAL domain"/>
    <property type="match status" value="1"/>
</dbReference>
<dbReference type="GO" id="GO:0071111">
    <property type="term" value="F:cyclic-guanylate-specific phosphodiesterase activity"/>
    <property type="evidence" value="ECO:0007669"/>
    <property type="project" value="InterPro"/>
</dbReference>
<protein>
    <submittedName>
        <fullName evidence="2">EAL domain-containing protein</fullName>
    </submittedName>
</protein>
<dbReference type="PROSITE" id="PS50883">
    <property type="entry name" value="EAL"/>
    <property type="match status" value="1"/>
</dbReference>
<reference evidence="2 3" key="1">
    <citation type="submission" date="2020-06" db="EMBL/GenBank/DDBJ databases">
        <title>Dysbiosis in marine aquaculture revealed through microbiome analysis: reverse ecology for environmental sustainability.</title>
        <authorList>
            <person name="Haro-Moreno J.M."/>
            <person name="Coutinho F.H."/>
            <person name="Zaragoza-Solas A."/>
            <person name="Picazo A."/>
            <person name="Almagro-Moreno S."/>
            <person name="Lopez-Perez M."/>
        </authorList>
    </citation>
    <scope>NUCLEOTIDE SEQUENCE [LARGE SCALE GENOMIC DNA]</scope>
    <source>
        <strain evidence="2">MCMED-G41</strain>
    </source>
</reference>
<comment type="caution">
    <text evidence="2">The sequence shown here is derived from an EMBL/GenBank/DDBJ whole genome shotgun (WGS) entry which is preliminary data.</text>
</comment>
<name>A0A838Y6T8_9GAMM</name>
<dbReference type="CDD" id="cd01948">
    <property type="entry name" value="EAL"/>
    <property type="match status" value="1"/>
</dbReference>
<dbReference type="PANTHER" id="PTHR33121">
    <property type="entry name" value="CYCLIC DI-GMP PHOSPHODIESTERASE PDEF"/>
    <property type="match status" value="1"/>
</dbReference>
<organism evidence="2 3">
    <name type="scientific">SAR86 cluster bacterium</name>
    <dbReference type="NCBI Taxonomy" id="2030880"/>
    <lineage>
        <taxon>Bacteria</taxon>
        <taxon>Pseudomonadati</taxon>
        <taxon>Pseudomonadota</taxon>
        <taxon>Gammaproteobacteria</taxon>
        <taxon>SAR86 cluster</taxon>
    </lineage>
</organism>
<dbReference type="PANTHER" id="PTHR33121:SF70">
    <property type="entry name" value="SIGNALING PROTEIN YKOW"/>
    <property type="match status" value="1"/>
</dbReference>
<dbReference type="Pfam" id="PF00563">
    <property type="entry name" value="EAL"/>
    <property type="match status" value="1"/>
</dbReference>
<dbReference type="AlphaFoldDB" id="A0A838Y6T8"/>
<dbReference type="InterPro" id="IPR001633">
    <property type="entry name" value="EAL_dom"/>
</dbReference>
<dbReference type="SMART" id="SM00052">
    <property type="entry name" value="EAL"/>
    <property type="match status" value="1"/>
</dbReference>
<dbReference type="SUPFAM" id="SSF141868">
    <property type="entry name" value="EAL domain-like"/>
    <property type="match status" value="1"/>
</dbReference>
<sequence>MQPDRELNYLTKSLLHHPSPYIIYELDGSIAWANLAAKYIFNLSSLDEISVVKIDDQVKNNFGDLESIALYYDTPIEISLREINFLMRTRVHMIPVDISEGIMLIELLCSSREGLDALRKTIDCIENHRIELAYQKQVNLKTNEVTGVEALLRLQDGEGGYLPNDQIIPQIEGESLFSLVVLESLAQLEKFFAVKDEIGFKDATLYLNVSAHTIMHPEFCSIFTDFVDKHNLKDNQFGLEVTETAELSDIKIASNSLKSLKAKGIKIALDDFGAGYASLKYVRELPIDVVKLDKHFTFNVSDPTTARLISFVSEVCDDLNLEMIGEGIETEEEKNMMIDLGCETGQGYLMHRPDFLKSFISEKT</sequence>
<dbReference type="EMBL" id="JACETL010000029">
    <property type="protein sequence ID" value="MBA4692679.1"/>
    <property type="molecule type" value="Genomic_DNA"/>
</dbReference>
<dbReference type="InterPro" id="IPR035919">
    <property type="entry name" value="EAL_sf"/>
</dbReference>
<gene>
    <name evidence="2" type="ORF">H2072_02905</name>
</gene>
<evidence type="ECO:0000259" key="1">
    <source>
        <dbReference type="PROSITE" id="PS50883"/>
    </source>
</evidence>
<evidence type="ECO:0000313" key="3">
    <source>
        <dbReference type="Proteomes" id="UP000551848"/>
    </source>
</evidence>
<accession>A0A838Y6T8</accession>